<dbReference type="HAMAP" id="MF_01465">
    <property type="entry name" value="SecY"/>
    <property type="match status" value="1"/>
</dbReference>
<feature type="transmembrane region" description="Helical" evidence="10">
    <location>
        <begin position="206"/>
        <end position="226"/>
    </location>
</feature>
<evidence type="ECO:0000256" key="9">
    <source>
        <dbReference type="ARBA" id="ARBA00039733"/>
    </source>
</evidence>
<dbReference type="GO" id="GO:0043952">
    <property type="term" value="P:protein transport by the Sec complex"/>
    <property type="evidence" value="ECO:0007669"/>
    <property type="project" value="UniProtKB-UniRule"/>
</dbReference>
<keyword evidence="3 10" id="KW-0813">Transport</keyword>
<evidence type="ECO:0000256" key="8">
    <source>
        <dbReference type="ARBA" id="ARBA00023136"/>
    </source>
</evidence>
<protein>
    <recommendedName>
        <fullName evidence="9 10">Protein translocase subunit SecY</fullName>
    </recommendedName>
</protein>
<dbReference type="GO" id="GO:0065002">
    <property type="term" value="P:intracellular protein transmembrane transport"/>
    <property type="evidence" value="ECO:0007669"/>
    <property type="project" value="UniProtKB-UniRule"/>
</dbReference>
<keyword evidence="4 10" id="KW-0812">Transmembrane</keyword>
<dbReference type="PRINTS" id="PR00303">
    <property type="entry name" value="SECYTRNLCASE"/>
</dbReference>
<keyword evidence="8 10" id="KW-0472">Membrane</keyword>
<dbReference type="InterPro" id="IPR030659">
    <property type="entry name" value="SecY_CS"/>
</dbReference>
<evidence type="ECO:0000313" key="13">
    <source>
        <dbReference type="Proteomes" id="UP000230251"/>
    </source>
</evidence>
<dbReference type="Gene3D" id="1.10.3370.10">
    <property type="entry name" value="SecY subunit domain"/>
    <property type="match status" value="1"/>
</dbReference>
<dbReference type="AlphaFoldDB" id="A0A2M8EQA0"/>
<feature type="transmembrane region" description="Helical" evidence="10">
    <location>
        <begin position="143"/>
        <end position="165"/>
    </location>
</feature>
<feature type="transmembrane region" description="Helical" evidence="10">
    <location>
        <begin position="177"/>
        <end position="194"/>
    </location>
</feature>
<evidence type="ECO:0000256" key="6">
    <source>
        <dbReference type="ARBA" id="ARBA00022989"/>
    </source>
</evidence>
<comment type="subunit">
    <text evidence="10">Component of the Sec protein translocase complex. Heterotrimer consisting of SecY, SecE and SecG subunits. The heterotrimers can form oligomers, although 1 heterotrimer is thought to be able to translocate proteins. Interacts with the ribosome. Interacts with SecDF, and other proteins may be involved. Interacts with SecA.</text>
</comment>
<dbReference type="EMBL" id="PFSI01000009">
    <property type="protein sequence ID" value="PJC24925.1"/>
    <property type="molecule type" value="Genomic_DNA"/>
</dbReference>
<gene>
    <name evidence="10" type="primary">secY</name>
    <name evidence="12" type="ORF">CO057_00415</name>
</gene>
<feature type="transmembrane region" description="Helical" evidence="10">
    <location>
        <begin position="305"/>
        <end position="327"/>
    </location>
</feature>
<dbReference type="Proteomes" id="UP000230251">
    <property type="component" value="Unassembled WGS sequence"/>
</dbReference>
<dbReference type="GO" id="GO:0006605">
    <property type="term" value="P:protein targeting"/>
    <property type="evidence" value="ECO:0007669"/>
    <property type="project" value="UniProtKB-UniRule"/>
</dbReference>
<dbReference type="PROSITE" id="PS00755">
    <property type="entry name" value="SECY_1"/>
    <property type="match status" value="1"/>
</dbReference>
<evidence type="ECO:0000313" key="12">
    <source>
        <dbReference type="EMBL" id="PJC24925.1"/>
    </source>
</evidence>
<reference evidence="13" key="1">
    <citation type="submission" date="2017-09" db="EMBL/GenBank/DDBJ databases">
        <title>Depth-based differentiation of microbial function through sediment-hosted aquifers and enrichment of novel symbionts in the deep terrestrial subsurface.</title>
        <authorList>
            <person name="Probst A.J."/>
            <person name="Ladd B."/>
            <person name="Jarett J.K."/>
            <person name="Geller-Mcgrath D.E."/>
            <person name="Sieber C.M.K."/>
            <person name="Emerson J.B."/>
            <person name="Anantharaman K."/>
            <person name="Thomas B.C."/>
            <person name="Malmstrom R."/>
            <person name="Stieglmeier M."/>
            <person name="Klingl A."/>
            <person name="Woyke T."/>
            <person name="Ryan C.M."/>
            <person name="Banfield J.F."/>
        </authorList>
    </citation>
    <scope>NUCLEOTIDE SEQUENCE [LARGE SCALE GENOMIC DNA]</scope>
</reference>
<dbReference type="InterPro" id="IPR002208">
    <property type="entry name" value="SecY/SEC61-alpha"/>
</dbReference>
<evidence type="ECO:0000256" key="4">
    <source>
        <dbReference type="ARBA" id="ARBA00022692"/>
    </source>
</evidence>
<organism evidence="12 13">
    <name type="scientific">Candidatus Uhrbacteria bacterium CG_4_9_14_0_2_um_filter_41_50</name>
    <dbReference type="NCBI Taxonomy" id="1975031"/>
    <lineage>
        <taxon>Bacteria</taxon>
        <taxon>Candidatus Uhriibacteriota</taxon>
    </lineage>
</organism>
<accession>A0A2M8EQA0</accession>
<dbReference type="GO" id="GO:0005886">
    <property type="term" value="C:plasma membrane"/>
    <property type="evidence" value="ECO:0007669"/>
    <property type="project" value="UniProtKB-SubCell"/>
</dbReference>
<comment type="caution">
    <text evidence="12">The sequence shown here is derived from an EMBL/GenBank/DDBJ whole genome shotgun (WGS) entry which is preliminary data.</text>
</comment>
<dbReference type="InterPro" id="IPR023201">
    <property type="entry name" value="SecY_dom_sf"/>
</dbReference>
<dbReference type="InterPro" id="IPR026593">
    <property type="entry name" value="SecY"/>
</dbReference>
<keyword evidence="6 10" id="KW-1133">Transmembrane helix</keyword>
<feature type="transmembrane region" description="Helical" evidence="10">
    <location>
        <begin position="113"/>
        <end position="131"/>
    </location>
</feature>
<comment type="caution">
    <text evidence="10">Lacks conserved residue(s) required for the propagation of feature annotation.</text>
</comment>
<keyword evidence="5 10" id="KW-0653">Protein transport</keyword>
<sequence>MWDTISRVWKIKELRNSLLFILLVVTIFRVAAHITVPGIDPAGLADFLNSNQFLGLLNVFSGGTLENFSVVALGVAPYITASIIVQLLGMIFPQVEDMQKEQQGREKLNRWTRYAAAPLALIQGYGILTLINQQGGLSGSFNLSGFALILGLVSMMAGTIFLMWLGELISERNVGNGISILILAGIIAGFPSFIQQVAATYTSAQLFDVVLFIILTVVTILAVVLINEGQRNIPVQYARGVRGGVSQKVSSHLPIRVSLGGMIPIIFAISIIVFPPLLAQFFLEAKTAFIASAAQWVITFFANQLYYGIIYFALVFVFTFFYASVVFKPDQAAENLQKQGGFIPGVRPGEQTQKYLEWMRNRIVLGGAAFLSTIAILPIIVQGVTGSPNLVVGGSSVIILVSVVIDMIKQTESQITMRNYEIG</sequence>
<evidence type="ECO:0000256" key="7">
    <source>
        <dbReference type="ARBA" id="ARBA00023010"/>
    </source>
</evidence>
<comment type="similarity">
    <text evidence="2 10 11">Belongs to the SecY/SEC61-alpha family.</text>
</comment>
<evidence type="ECO:0000256" key="1">
    <source>
        <dbReference type="ARBA" id="ARBA00004141"/>
    </source>
</evidence>
<dbReference type="SUPFAM" id="SSF103491">
    <property type="entry name" value="Preprotein translocase SecY subunit"/>
    <property type="match status" value="1"/>
</dbReference>
<dbReference type="PANTHER" id="PTHR10906">
    <property type="entry name" value="SECY/SEC61-ALPHA FAMILY MEMBER"/>
    <property type="match status" value="1"/>
</dbReference>
<name>A0A2M8EQA0_9BACT</name>
<evidence type="ECO:0000256" key="10">
    <source>
        <dbReference type="HAMAP-Rule" id="MF_01465"/>
    </source>
</evidence>
<evidence type="ECO:0000256" key="11">
    <source>
        <dbReference type="RuleBase" id="RU004349"/>
    </source>
</evidence>
<keyword evidence="10" id="KW-1003">Cell membrane</keyword>
<comment type="function">
    <text evidence="10">The central subunit of the protein translocation channel SecYEG. Consists of two halves formed by TMs 1-5 and 6-10. These two domains form a lateral gate at the front which open onto the bilayer between TMs 2 and 7, and are clamped together by SecE at the back. The channel is closed by both a pore ring composed of hydrophobic SecY resides and a short helix (helix 2A) on the extracellular side of the membrane which forms a plug. The plug probably moves laterally to allow the channel to open. The ring and the pore may move independently.</text>
</comment>
<feature type="transmembrane region" description="Helical" evidence="10">
    <location>
        <begin position="390"/>
        <end position="408"/>
    </location>
</feature>
<keyword evidence="7 10" id="KW-0811">Translocation</keyword>
<proteinExistence type="inferred from homology"/>
<feature type="transmembrane region" description="Helical" evidence="10">
    <location>
        <begin position="68"/>
        <end position="92"/>
    </location>
</feature>
<dbReference type="Pfam" id="PF00344">
    <property type="entry name" value="SecY"/>
    <property type="match status" value="1"/>
</dbReference>
<evidence type="ECO:0000256" key="2">
    <source>
        <dbReference type="ARBA" id="ARBA00005751"/>
    </source>
</evidence>
<dbReference type="FunFam" id="1.10.3370.10:FF:000001">
    <property type="entry name" value="Preprotein translocase subunit SecY"/>
    <property type="match status" value="1"/>
</dbReference>
<dbReference type="NCBIfam" id="TIGR00967">
    <property type="entry name" value="3a0501s007"/>
    <property type="match status" value="1"/>
</dbReference>
<feature type="transmembrane region" description="Helical" evidence="10">
    <location>
        <begin position="257"/>
        <end position="278"/>
    </location>
</feature>
<evidence type="ECO:0000256" key="5">
    <source>
        <dbReference type="ARBA" id="ARBA00022927"/>
    </source>
</evidence>
<feature type="transmembrane region" description="Helical" evidence="10">
    <location>
        <begin position="363"/>
        <end position="384"/>
    </location>
</feature>
<dbReference type="PIRSF" id="PIRSF004557">
    <property type="entry name" value="SecY"/>
    <property type="match status" value="1"/>
</dbReference>
<evidence type="ECO:0000256" key="3">
    <source>
        <dbReference type="ARBA" id="ARBA00022448"/>
    </source>
</evidence>
<comment type="subcellular location">
    <subcellularLocation>
        <location evidence="10">Cell membrane</location>
        <topology evidence="10">Multi-pass membrane protein</topology>
    </subcellularLocation>
    <subcellularLocation>
        <location evidence="1">Membrane</location>
        <topology evidence="1">Multi-pass membrane protein</topology>
    </subcellularLocation>
</comment>